<evidence type="ECO:0000313" key="3">
    <source>
        <dbReference type="Proteomes" id="UP000053797"/>
    </source>
</evidence>
<comment type="caution">
    <text evidence="2">The sequence shown here is derived from an EMBL/GenBank/DDBJ whole genome shotgun (WGS) entry which is preliminary data.</text>
</comment>
<reference evidence="2 3" key="1">
    <citation type="journal article" date="2015" name="Int. J. Syst. Evol. Microbiol.">
        <title>Exiguobacterium enclense sp. nov., isolated from sediment.</title>
        <authorList>
            <person name="Dastager S.G."/>
            <person name="Mawlankar R."/>
            <person name="Sonalkar V.V."/>
            <person name="Thorat M.N."/>
            <person name="Mual P."/>
            <person name="Verma A."/>
            <person name="Krishnamurthi S."/>
            <person name="Tang S.K."/>
            <person name="Li W.J."/>
        </authorList>
    </citation>
    <scope>NUCLEOTIDE SEQUENCE [LARGE SCALE GENOMIC DNA]</scope>
    <source>
        <strain evidence="2 3">NIO-1109</strain>
    </source>
</reference>
<dbReference type="CDD" id="cd04301">
    <property type="entry name" value="NAT_SF"/>
    <property type="match status" value="1"/>
</dbReference>
<gene>
    <name evidence="2" type="ORF">AS033_11725</name>
</gene>
<organism evidence="2 3">
    <name type="scientific">Exiguobacterium indicum</name>
    <dbReference type="NCBI Taxonomy" id="296995"/>
    <lineage>
        <taxon>Bacteria</taxon>
        <taxon>Bacillati</taxon>
        <taxon>Bacillota</taxon>
        <taxon>Bacilli</taxon>
        <taxon>Bacillales</taxon>
        <taxon>Bacillales Family XII. Incertae Sedis</taxon>
        <taxon>Exiguobacterium</taxon>
    </lineage>
</organism>
<dbReference type="EMBL" id="LNQL01000004">
    <property type="protein sequence ID" value="KSU48286.1"/>
    <property type="molecule type" value="Genomic_DNA"/>
</dbReference>
<dbReference type="OrthoDB" id="7365228at2"/>
<dbReference type="Gene3D" id="3.40.630.30">
    <property type="match status" value="1"/>
</dbReference>
<dbReference type="InterPro" id="IPR000182">
    <property type="entry name" value="GNAT_dom"/>
</dbReference>
<dbReference type="Proteomes" id="UP000053797">
    <property type="component" value="Unassembled WGS sequence"/>
</dbReference>
<dbReference type="GO" id="GO:0016747">
    <property type="term" value="F:acyltransferase activity, transferring groups other than amino-acyl groups"/>
    <property type="evidence" value="ECO:0007669"/>
    <property type="project" value="InterPro"/>
</dbReference>
<dbReference type="Pfam" id="PF00583">
    <property type="entry name" value="Acetyltransf_1"/>
    <property type="match status" value="1"/>
</dbReference>
<evidence type="ECO:0000259" key="1">
    <source>
        <dbReference type="PROSITE" id="PS51186"/>
    </source>
</evidence>
<dbReference type="PROSITE" id="PS51186">
    <property type="entry name" value="GNAT"/>
    <property type="match status" value="1"/>
</dbReference>
<dbReference type="AlphaFoldDB" id="A0A0V8GDF5"/>
<evidence type="ECO:0000313" key="2">
    <source>
        <dbReference type="EMBL" id="KSU48286.1"/>
    </source>
</evidence>
<dbReference type="SUPFAM" id="SSF55729">
    <property type="entry name" value="Acyl-CoA N-acyltransferases (Nat)"/>
    <property type="match status" value="1"/>
</dbReference>
<accession>A0A0V8GDF5</accession>
<dbReference type="RefSeq" id="WP_058265608.1">
    <property type="nucleotide sequence ID" value="NZ_FMYN01000004.1"/>
</dbReference>
<sequence>MVIQIIEEKTRSQVKVFFTKHWGSSQMVTSTGVHDCSLLDGFYAINNDHEIIGLVTYHMTSQTCEIISLDSLEEGKGIGSRLMQVVEERAAQQQCDLLTLVTTNDNKHTIRFYQHRGYTISQVIPNAVDLARKIKPEIPLYNEKGVPIKDEIVLIKHL</sequence>
<feature type="domain" description="N-acetyltransferase" evidence="1">
    <location>
        <begin position="1"/>
        <end position="135"/>
    </location>
</feature>
<protein>
    <recommendedName>
        <fullName evidence="1">N-acetyltransferase domain-containing protein</fullName>
    </recommendedName>
</protein>
<proteinExistence type="predicted"/>
<name>A0A0V8GDF5_9BACL</name>
<dbReference type="InterPro" id="IPR016181">
    <property type="entry name" value="Acyl_CoA_acyltransferase"/>
</dbReference>